<reference evidence="7 8" key="1">
    <citation type="submission" date="2020-12" db="EMBL/GenBank/DDBJ databases">
        <title>Draft genome sequences of nine environmental bacterial isolates colonizing plastic.</title>
        <authorList>
            <person name="Borre I."/>
            <person name="Sonnenschein E.C."/>
        </authorList>
    </citation>
    <scope>NUCLEOTIDE SEQUENCE [LARGE SCALE GENOMIC DNA]</scope>
    <source>
        <strain evidence="7 8">IB30</strain>
    </source>
</reference>
<evidence type="ECO:0000256" key="1">
    <source>
        <dbReference type="ARBA" id="ARBA00004141"/>
    </source>
</evidence>
<evidence type="ECO:0000256" key="4">
    <source>
        <dbReference type="ARBA" id="ARBA00022989"/>
    </source>
</evidence>
<gene>
    <name evidence="7" type="ORF">JEU11_09240</name>
</gene>
<evidence type="ECO:0000313" key="7">
    <source>
        <dbReference type="EMBL" id="MBJ2136634.1"/>
    </source>
</evidence>
<feature type="transmembrane region" description="Helical" evidence="6">
    <location>
        <begin position="130"/>
        <end position="150"/>
    </location>
</feature>
<keyword evidence="4 6" id="KW-1133">Transmembrane helix</keyword>
<proteinExistence type="predicted"/>
<dbReference type="Pfam" id="PF00939">
    <property type="entry name" value="Na_sulph_symp"/>
    <property type="match status" value="1"/>
</dbReference>
<dbReference type="EMBL" id="JAEILT010000011">
    <property type="protein sequence ID" value="MBJ2136634.1"/>
    <property type="molecule type" value="Genomic_DNA"/>
</dbReference>
<evidence type="ECO:0000313" key="8">
    <source>
        <dbReference type="Proteomes" id="UP000649232"/>
    </source>
</evidence>
<feature type="transmembrane region" description="Helical" evidence="6">
    <location>
        <begin position="68"/>
        <end position="85"/>
    </location>
</feature>
<sequence length="164" mass="17478">MDWEVTRDVPWGVLLLFGGGLSLAFGFNATGLAVWIGEMVSGVEVSTWILVLMIVVVVVYLTEMTSNTASTATFLPILGAVAIGLNIQPQMLTVPAAVAASMAFMMPVATPPNAIVFSYDKMRLFDMVKAGALLNFVAIFVTCVITYLLAEWAFGLSAGAILNH</sequence>
<protein>
    <submittedName>
        <fullName evidence="7">Anion permease</fullName>
    </submittedName>
</protein>
<feature type="transmembrane region" description="Helical" evidence="6">
    <location>
        <begin position="43"/>
        <end position="62"/>
    </location>
</feature>
<evidence type="ECO:0000256" key="5">
    <source>
        <dbReference type="ARBA" id="ARBA00023136"/>
    </source>
</evidence>
<comment type="subcellular location">
    <subcellularLocation>
        <location evidence="1">Membrane</location>
        <topology evidence="1">Multi-pass membrane protein</topology>
    </subcellularLocation>
</comment>
<comment type="caution">
    <text evidence="7">The sequence shown here is derived from an EMBL/GenBank/DDBJ whole genome shotgun (WGS) entry which is preliminary data.</text>
</comment>
<evidence type="ECO:0000256" key="2">
    <source>
        <dbReference type="ARBA" id="ARBA00022448"/>
    </source>
</evidence>
<organism evidence="7 8">
    <name type="scientific">Paraglaciecola chathamensis</name>
    <dbReference type="NCBI Taxonomy" id="368405"/>
    <lineage>
        <taxon>Bacteria</taxon>
        <taxon>Pseudomonadati</taxon>
        <taxon>Pseudomonadota</taxon>
        <taxon>Gammaproteobacteria</taxon>
        <taxon>Alteromonadales</taxon>
        <taxon>Alteromonadaceae</taxon>
        <taxon>Paraglaciecola</taxon>
    </lineage>
</organism>
<dbReference type="Proteomes" id="UP000649232">
    <property type="component" value="Unassembled WGS sequence"/>
</dbReference>
<dbReference type="InterPro" id="IPR031312">
    <property type="entry name" value="Na/sul_symport_CS"/>
</dbReference>
<keyword evidence="3 6" id="KW-0812">Transmembrane</keyword>
<dbReference type="PROSITE" id="PS01271">
    <property type="entry name" value="NA_SULFATE"/>
    <property type="match status" value="1"/>
</dbReference>
<evidence type="ECO:0000256" key="3">
    <source>
        <dbReference type="ARBA" id="ARBA00022692"/>
    </source>
</evidence>
<accession>A0ABS0WDT4</accession>
<keyword evidence="2" id="KW-0813">Transport</keyword>
<dbReference type="PANTHER" id="PTHR10283:SF82">
    <property type="entry name" value="SOLUTE CARRIER FAMILY 13 MEMBER 2"/>
    <property type="match status" value="1"/>
</dbReference>
<dbReference type="InterPro" id="IPR001898">
    <property type="entry name" value="SLC13A/DASS"/>
</dbReference>
<keyword evidence="5 6" id="KW-0472">Membrane</keyword>
<evidence type="ECO:0000256" key="6">
    <source>
        <dbReference type="SAM" id="Phobius"/>
    </source>
</evidence>
<feature type="transmembrane region" description="Helical" evidence="6">
    <location>
        <begin position="92"/>
        <end position="110"/>
    </location>
</feature>
<name>A0ABS0WDT4_9ALTE</name>
<feature type="transmembrane region" description="Helical" evidence="6">
    <location>
        <begin position="12"/>
        <end position="36"/>
    </location>
</feature>
<dbReference type="PANTHER" id="PTHR10283">
    <property type="entry name" value="SOLUTE CARRIER FAMILY 13 MEMBER"/>
    <property type="match status" value="1"/>
</dbReference>